<protein>
    <submittedName>
        <fullName evidence="1">Uncharacterized protein</fullName>
    </submittedName>
</protein>
<reference evidence="1 2" key="1">
    <citation type="journal article" date="2020" name="bioRxiv">
        <title>Sequence and annotation of 42 cannabis genomes reveals extensive copy number variation in cannabinoid synthesis and pathogen resistance genes.</title>
        <authorList>
            <person name="Mckernan K.J."/>
            <person name="Helbert Y."/>
            <person name="Kane L.T."/>
            <person name="Ebling H."/>
            <person name="Zhang L."/>
            <person name="Liu B."/>
            <person name="Eaton Z."/>
            <person name="Mclaughlin S."/>
            <person name="Kingan S."/>
            <person name="Baybayan P."/>
            <person name="Concepcion G."/>
            <person name="Jordan M."/>
            <person name="Riva A."/>
            <person name="Barbazuk W."/>
            <person name="Harkins T."/>
        </authorList>
    </citation>
    <scope>NUCLEOTIDE SEQUENCE [LARGE SCALE GENOMIC DNA]</scope>
    <source>
        <strain evidence="2">cv. Jamaican Lion 4</strain>
        <tissue evidence="1">Leaf</tissue>
    </source>
</reference>
<proteinExistence type="predicted"/>
<evidence type="ECO:0000313" key="2">
    <source>
        <dbReference type="Proteomes" id="UP000583929"/>
    </source>
</evidence>
<name>A0A7J6FH56_CANSA</name>
<gene>
    <name evidence="1" type="ORF">G4B88_009517</name>
</gene>
<dbReference type="EMBL" id="JAATIQ010000224">
    <property type="protein sequence ID" value="KAF4369219.1"/>
    <property type="molecule type" value="Genomic_DNA"/>
</dbReference>
<comment type="caution">
    <text evidence="1">The sequence shown here is derived from an EMBL/GenBank/DDBJ whole genome shotgun (WGS) entry which is preliminary data.</text>
</comment>
<evidence type="ECO:0000313" key="1">
    <source>
        <dbReference type="EMBL" id="KAF4369219.1"/>
    </source>
</evidence>
<organism evidence="1 2">
    <name type="scientific">Cannabis sativa</name>
    <name type="common">Hemp</name>
    <name type="synonym">Marijuana</name>
    <dbReference type="NCBI Taxonomy" id="3483"/>
    <lineage>
        <taxon>Eukaryota</taxon>
        <taxon>Viridiplantae</taxon>
        <taxon>Streptophyta</taxon>
        <taxon>Embryophyta</taxon>
        <taxon>Tracheophyta</taxon>
        <taxon>Spermatophyta</taxon>
        <taxon>Magnoliopsida</taxon>
        <taxon>eudicotyledons</taxon>
        <taxon>Gunneridae</taxon>
        <taxon>Pentapetalae</taxon>
        <taxon>rosids</taxon>
        <taxon>fabids</taxon>
        <taxon>Rosales</taxon>
        <taxon>Cannabaceae</taxon>
        <taxon>Cannabis</taxon>
    </lineage>
</organism>
<accession>A0A7J6FH56</accession>
<sequence length="34" mass="3710">MKNWNFWGFGPVAAPTAWHAVTRLQQVGAVAARA</sequence>
<keyword evidence="2" id="KW-1185">Reference proteome</keyword>
<dbReference type="Proteomes" id="UP000583929">
    <property type="component" value="Unassembled WGS sequence"/>
</dbReference>
<dbReference type="AlphaFoldDB" id="A0A7J6FH56"/>